<name>A0A9W8YZA7_9PEZI</name>
<organism evidence="2 3">
    <name type="scientific">Gnomoniopsis smithogilvyi</name>
    <dbReference type="NCBI Taxonomy" id="1191159"/>
    <lineage>
        <taxon>Eukaryota</taxon>
        <taxon>Fungi</taxon>
        <taxon>Dikarya</taxon>
        <taxon>Ascomycota</taxon>
        <taxon>Pezizomycotina</taxon>
        <taxon>Sordariomycetes</taxon>
        <taxon>Sordariomycetidae</taxon>
        <taxon>Diaporthales</taxon>
        <taxon>Gnomoniaceae</taxon>
        <taxon>Gnomoniopsis</taxon>
    </lineage>
</organism>
<dbReference type="AlphaFoldDB" id="A0A9W8YZA7"/>
<keyword evidence="3" id="KW-1185">Reference proteome</keyword>
<dbReference type="Proteomes" id="UP001140453">
    <property type="component" value="Unassembled WGS sequence"/>
</dbReference>
<dbReference type="EMBL" id="JAPEVB010000002">
    <property type="protein sequence ID" value="KAJ4394531.1"/>
    <property type="molecule type" value="Genomic_DNA"/>
</dbReference>
<gene>
    <name evidence="2" type="ORF">N0V93_003750</name>
</gene>
<accession>A0A9W8YZA7</accession>
<evidence type="ECO:0000313" key="2">
    <source>
        <dbReference type="EMBL" id="KAJ4394531.1"/>
    </source>
</evidence>
<evidence type="ECO:0000313" key="3">
    <source>
        <dbReference type="Proteomes" id="UP001140453"/>
    </source>
</evidence>
<proteinExistence type="predicted"/>
<evidence type="ECO:0000256" key="1">
    <source>
        <dbReference type="SAM" id="MobiDB-lite"/>
    </source>
</evidence>
<sequence>MTEQVLMEDIEDGEDEDDEVEAVHDIPMQSVVHYGQGVERDLTMIAHGWCVGQRPDTVLWSEVPRWIIQILERNQQQDLVVVTTRADAANLVPVSLGPVYREHPDQRQHARPGARVSASSETGVQPRFSVAAFSPRKLASEHKSRNKSACRGAAAGNSSAGFRMGELLAGGGSQALTMHSEEGH</sequence>
<feature type="region of interest" description="Disordered" evidence="1">
    <location>
        <begin position="103"/>
        <end position="122"/>
    </location>
</feature>
<comment type="caution">
    <text evidence="2">The sequence shown here is derived from an EMBL/GenBank/DDBJ whole genome shotgun (WGS) entry which is preliminary data.</text>
</comment>
<protein>
    <submittedName>
        <fullName evidence="2">Uncharacterized protein</fullName>
    </submittedName>
</protein>
<reference evidence="2" key="1">
    <citation type="submission" date="2022-10" db="EMBL/GenBank/DDBJ databases">
        <title>Tapping the CABI collections for fungal endophytes: first genome assemblies for Collariella, Neodidymelliopsis, Ascochyta clinopodiicola, Didymella pomorum, Didymosphaeria variabile, Neocosmospora piperis and Neocucurbitaria cava.</title>
        <authorList>
            <person name="Hill R."/>
        </authorList>
    </citation>
    <scope>NUCLEOTIDE SEQUENCE</scope>
    <source>
        <strain evidence="2">IMI 355082</strain>
    </source>
</reference>